<name>A0A183DM75_9BILA</name>
<dbReference type="AlphaFoldDB" id="A0A183DM75"/>
<dbReference type="WBParaSite" id="GPUH_0000982701-mRNA-1">
    <property type="protein sequence ID" value="GPUH_0000982701-mRNA-1"/>
    <property type="gene ID" value="GPUH_0000982701"/>
</dbReference>
<reference evidence="1" key="1">
    <citation type="submission" date="2016-06" db="UniProtKB">
        <authorList>
            <consortium name="WormBaseParasite"/>
        </authorList>
    </citation>
    <scope>IDENTIFICATION</scope>
</reference>
<evidence type="ECO:0000313" key="1">
    <source>
        <dbReference type="WBParaSite" id="GPUH_0000982701-mRNA-1"/>
    </source>
</evidence>
<proteinExistence type="predicted"/>
<sequence length="32" mass="3425">LPLGSKHADGATVVQLEPQQVVLQMKPGLQQN</sequence>
<protein>
    <submittedName>
        <fullName evidence="1">Transcriptional regulator</fullName>
    </submittedName>
</protein>
<accession>A0A183DM75</accession>
<organism evidence="1">
    <name type="scientific">Gongylonema pulchrum</name>
    <dbReference type="NCBI Taxonomy" id="637853"/>
    <lineage>
        <taxon>Eukaryota</taxon>
        <taxon>Metazoa</taxon>
        <taxon>Ecdysozoa</taxon>
        <taxon>Nematoda</taxon>
        <taxon>Chromadorea</taxon>
        <taxon>Rhabditida</taxon>
        <taxon>Spirurina</taxon>
        <taxon>Spiruromorpha</taxon>
        <taxon>Spiruroidea</taxon>
        <taxon>Gongylonematidae</taxon>
        <taxon>Gongylonema</taxon>
    </lineage>
</organism>